<comment type="catalytic activity">
    <reaction evidence="10">
        <text>di-trans,octa-cis-undecaprenyl diphospho-N-acetyl-alpha-D-muramoyl-L-alanyl-D-glutamyl-meso-2,6-diaminopimeloyl-D-alanyl-D-alanine + UDP-N-acetyl-alpha-D-glucosamine = di-trans,octa-cis-undecaprenyl diphospho-[N-acetyl-alpha-D-glucosaminyl-(1-&gt;4)]-N-acetyl-alpha-D-muramoyl-L-alanyl-D-glutamyl-meso-2,6-diaminopimeloyl-D-alanyl-D-alanine + UDP + H(+)</text>
        <dbReference type="Rhea" id="RHEA:31227"/>
        <dbReference type="ChEBI" id="CHEBI:15378"/>
        <dbReference type="ChEBI" id="CHEBI:57705"/>
        <dbReference type="ChEBI" id="CHEBI:58223"/>
        <dbReference type="ChEBI" id="CHEBI:61387"/>
        <dbReference type="ChEBI" id="CHEBI:61388"/>
        <dbReference type="EC" id="2.4.1.227"/>
    </reaction>
</comment>
<dbReference type="GO" id="GO:0071555">
    <property type="term" value="P:cell wall organization"/>
    <property type="evidence" value="ECO:0007669"/>
    <property type="project" value="UniProtKB-KW"/>
</dbReference>
<comment type="caution">
    <text evidence="13">The sequence shown here is derived from an EMBL/GenBank/DDBJ whole genome shotgun (WGS) entry which is preliminary data.</text>
</comment>
<protein>
    <recommendedName>
        <fullName evidence="10">UDP-N-acetylglucosamine--N-acetylmuramyl-(pentapeptide) pyrophosphoryl-undecaprenol N-acetylglucosamine transferase</fullName>
        <ecNumber evidence="10">2.4.1.227</ecNumber>
    </recommendedName>
    <alternativeName>
        <fullName evidence="10">Undecaprenyl-PP-MurNAc-pentapeptide-UDPGlcNAc GlcNAc transferase</fullName>
    </alternativeName>
</protein>
<dbReference type="GO" id="GO:0005975">
    <property type="term" value="P:carbohydrate metabolic process"/>
    <property type="evidence" value="ECO:0007669"/>
    <property type="project" value="InterPro"/>
</dbReference>
<keyword evidence="6 10" id="KW-0573">Peptidoglycan synthesis</keyword>
<dbReference type="EC" id="2.4.1.227" evidence="10"/>
<comment type="pathway">
    <text evidence="10">Cell wall biogenesis; peptidoglycan biosynthesis.</text>
</comment>
<keyword evidence="7 10" id="KW-0472">Membrane</keyword>
<dbReference type="GO" id="GO:0051991">
    <property type="term" value="F:UDP-N-acetyl-D-glucosamine:N-acetylmuramoyl-L-alanyl-D-glutamyl-meso-2,6-diaminopimelyl-D-alanyl-D-alanine-diphosphoundecaprenol 4-beta-N-acetylglucosaminlytransferase activity"/>
    <property type="evidence" value="ECO:0007669"/>
    <property type="project" value="RHEA"/>
</dbReference>
<keyword evidence="8 10" id="KW-0131">Cell cycle</keyword>
<keyword evidence="1 10" id="KW-1003">Cell membrane</keyword>
<gene>
    <name evidence="10 13" type="primary">murG</name>
    <name evidence="13" type="ORF">F0145_01740</name>
</gene>
<dbReference type="GO" id="GO:0005886">
    <property type="term" value="C:plasma membrane"/>
    <property type="evidence" value="ECO:0007669"/>
    <property type="project" value="UniProtKB-SubCell"/>
</dbReference>
<comment type="caution">
    <text evidence="10">Lacks conserved residue(s) required for the propagation of feature annotation.</text>
</comment>
<evidence type="ECO:0000259" key="12">
    <source>
        <dbReference type="Pfam" id="PF04101"/>
    </source>
</evidence>
<evidence type="ECO:0000256" key="6">
    <source>
        <dbReference type="ARBA" id="ARBA00022984"/>
    </source>
</evidence>
<dbReference type="PANTHER" id="PTHR21015:SF22">
    <property type="entry name" value="GLYCOSYLTRANSFERASE"/>
    <property type="match status" value="1"/>
</dbReference>
<dbReference type="EMBL" id="VWSF01000001">
    <property type="protein sequence ID" value="KAA5549340.1"/>
    <property type="molecule type" value="Genomic_DNA"/>
</dbReference>
<dbReference type="CDD" id="cd03785">
    <property type="entry name" value="GT28_MurG"/>
    <property type="match status" value="1"/>
</dbReference>
<evidence type="ECO:0000313" key="13">
    <source>
        <dbReference type="EMBL" id="KAA5549340.1"/>
    </source>
</evidence>
<evidence type="ECO:0000313" key="14">
    <source>
        <dbReference type="Proteomes" id="UP000323426"/>
    </source>
</evidence>
<organism evidence="13 14">
    <name type="scientific">Adhaeribacter rhizoryzae</name>
    <dbReference type="NCBI Taxonomy" id="2607907"/>
    <lineage>
        <taxon>Bacteria</taxon>
        <taxon>Pseudomonadati</taxon>
        <taxon>Bacteroidota</taxon>
        <taxon>Cytophagia</taxon>
        <taxon>Cytophagales</taxon>
        <taxon>Hymenobacteraceae</taxon>
        <taxon>Adhaeribacter</taxon>
    </lineage>
</organism>
<comment type="function">
    <text evidence="10">Cell wall formation. Catalyzes the transfer of a GlcNAc subunit on undecaprenyl-pyrophosphoryl-MurNAc-pentapeptide (lipid intermediate I) to form undecaprenyl-pyrophosphoryl-MurNAc-(pentapeptide)GlcNAc (lipid intermediate II).</text>
</comment>
<evidence type="ECO:0000256" key="4">
    <source>
        <dbReference type="ARBA" id="ARBA00022679"/>
    </source>
</evidence>
<dbReference type="GO" id="GO:0009252">
    <property type="term" value="P:peptidoglycan biosynthetic process"/>
    <property type="evidence" value="ECO:0007669"/>
    <property type="project" value="UniProtKB-UniRule"/>
</dbReference>
<feature type="binding site" evidence="10">
    <location>
        <begin position="18"/>
        <end position="20"/>
    </location>
    <ligand>
        <name>UDP-N-acetyl-alpha-D-glucosamine</name>
        <dbReference type="ChEBI" id="CHEBI:57705"/>
    </ligand>
</feature>
<feature type="binding site" evidence="10">
    <location>
        <position position="132"/>
    </location>
    <ligand>
        <name>UDP-N-acetyl-alpha-D-glucosamine</name>
        <dbReference type="ChEBI" id="CHEBI:57705"/>
    </ligand>
</feature>
<evidence type="ECO:0000256" key="3">
    <source>
        <dbReference type="ARBA" id="ARBA00022676"/>
    </source>
</evidence>
<keyword evidence="2 10" id="KW-0132">Cell division</keyword>
<dbReference type="RefSeq" id="WP_150086336.1">
    <property type="nucleotide sequence ID" value="NZ_VWSF01000001.1"/>
</dbReference>
<dbReference type="HAMAP" id="MF_00033">
    <property type="entry name" value="MurG"/>
    <property type="match status" value="1"/>
</dbReference>
<dbReference type="PANTHER" id="PTHR21015">
    <property type="entry name" value="UDP-N-ACETYLGLUCOSAMINE--N-ACETYLMURAMYL-(PENTAPEPTIDE) PYROPHOSPHORYL-UNDECAPRENOL N-ACETYLGLUCOSAMINE TRANSFERASE 1"/>
    <property type="match status" value="1"/>
</dbReference>
<keyword evidence="14" id="KW-1185">Reference proteome</keyword>
<dbReference type="GO" id="GO:0050511">
    <property type="term" value="F:undecaprenyldiphospho-muramoylpentapeptide beta-N-acetylglucosaminyltransferase activity"/>
    <property type="evidence" value="ECO:0007669"/>
    <property type="project" value="UniProtKB-UniRule"/>
</dbReference>
<feature type="binding site" evidence="10">
    <location>
        <position position="304"/>
    </location>
    <ligand>
        <name>UDP-N-acetyl-alpha-D-glucosamine</name>
        <dbReference type="ChEBI" id="CHEBI:57705"/>
    </ligand>
</feature>
<dbReference type="Pfam" id="PF03033">
    <property type="entry name" value="Glyco_transf_28"/>
    <property type="match status" value="1"/>
</dbReference>
<dbReference type="Proteomes" id="UP000323426">
    <property type="component" value="Unassembled WGS sequence"/>
</dbReference>
<dbReference type="Pfam" id="PF04101">
    <property type="entry name" value="Glyco_tran_28_C"/>
    <property type="match status" value="1"/>
</dbReference>
<feature type="binding site" evidence="10">
    <location>
        <position position="259"/>
    </location>
    <ligand>
        <name>UDP-N-acetyl-alpha-D-glucosamine</name>
        <dbReference type="ChEBI" id="CHEBI:57705"/>
    </ligand>
</feature>
<feature type="binding site" evidence="10">
    <location>
        <position position="173"/>
    </location>
    <ligand>
        <name>UDP-N-acetyl-alpha-D-glucosamine</name>
        <dbReference type="ChEBI" id="CHEBI:57705"/>
    </ligand>
</feature>
<feature type="domain" description="Glycosyl transferase family 28 C-terminal" evidence="12">
    <location>
        <begin position="199"/>
        <end position="350"/>
    </location>
</feature>
<evidence type="ECO:0000256" key="8">
    <source>
        <dbReference type="ARBA" id="ARBA00023306"/>
    </source>
</evidence>
<evidence type="ECO:0000256" key="7">
    <source>
        <dbReference type="ARBA" id="ARBA00023136"/>
    </source>
</evidence>
<dbReference type="UniPathway" id="UPA00219"/>
<keyword evidence="9 10" id="KW-0961">Cell wall biogenesis/degradation</keyword>
<evidence type="ECO:0000256" key="2">
    <source>
        <dbReference type="ARBA" id="ARBA00022618"/>
    </source>
</evidence>
<keyword evidence="4 10" id="KW-0808">Transferase</keyword>
<dbReference type="InterPro" id="IPR007235">
    <property type="entry name" value="Glyco_trans_28_C"/>
</dbReference>
<dbReference type="SUPFAM" id="SSF53756">
    <property type="entry name" value="UDP-Glycosyltransferase/glycogen phosphorylase"/>
    <property type="match status" value="1"/>
</dbReference>
<name>A0A5M6DT83_9BACT</name>
<dbReference type="AlphaFoldDB" id="A0A5M6DT83"/>
<proteinExistence type="inferred from homology"/>
<evidence type="ECO:0000256" key="9">
    <source>
        <dbReference type="ARBA" id="ARBA00023316"/>
    </source>
</evidence>
<dbReference type="InterPro" id="IPR004276">
    <property type="entry name" value="GlycoTrans_28_N"/>
</dbReference>
<accession>A0A5M6DT83</accession>
<reference evidence="13 14" key="1">
    <citation type="submission" date="2019-09" db="EMBL/GenBank/DDBJ databases">
        <title>Genome sequence and assembly of Adhaeribacter sp.</title>
        <authorList>
            <person name="Chhetri G."/>
        </authorList>
    </citation>
    <scope>NUCLEOTIDE SEQUENCE [LARGE SCALE GENOMIC DNA]</scope>
    <source>
        <strain evidence="13 14">DK36</strain>
    </source>
</reference>
<evidence type="ECO:0000259" key="11">
    <source>
        <dbReference type="Pfam" id="PF03033"/>
    </source>
</evidence>
<evidence type="ECO:0000256" key="10">
    <source>
        <dbReference type="HAMAP-Rule" id="MF_00033"/>
    </source>
</evidence>
<feature type="domain" description="Glycosyltransferase family 28 N-terminal" evidence="11">
    <location>
        <begin position="11"/>
        <end position="150"/>
    </location>
</feature>
<dbReference type="GO" id="GO:0008360">
    <property type="term" value="P:regulation of cell shape"/>
    <property type="evidence" value="ECO:0007669"/>
    <property type="project" value="UniProtKB-KW"/>
</dbReference>
<sequence>MCPATKKINRVIISGGGTGGHIFPAVAIANEIKQRNPAAEILFVGAKGRMEMTRVPEAGYKIVGLNISGLQRRITLENLSFPFKVFSSIRAAKKIIKDFKPDAVVGVGGYASAPVLFAGTSLKVPSLIQEQNSYAGITNKLLAKRVDKICVAYEGMESFFPAQKLVLTGNPVRQDILSKEDKRAEALTYFDLKPDRKNILVIGGSLGARTINQATEASLTQIKGAGYGLIWQTGKFYHNQAQTATDNLGDSGIKAFDFIRRMDLAYAAADVVISRAGALSISELCLVGKPVILVPSPNVAEDHQTKNALALVKKDAAVLIKDDEAGEKLYPAALTLMADTSQQQKLSANILKLAQPQAATAIVNELLNILP</sequence>
<feature type="binding site" evidence="10">
    <location>
        <position position="205"/>
    </location>
    <ligand>
        <name>UDP-N-acetyl-alpha-D-glucosamine</name>
        <dbReference type="ChEBI" id="CHEBI:57705"/>
    </ligand>
</feature>
<evidence type="ECO:0000256" key="1">
    <source>
        <dbReference type="ARBA" id="ARBA00022475"/>
    </source>
</evidence>
<dbReference type="NCBIfam" id="TIGR01133">
    <property type="entry name" value="murG"/>
    <property type="match status" value="1"/>
</dbReference>
<dbReference type="Gene3D" id="3.40.50.2000">
    <property type="entry name" value="Glycogen Phosphorylase B"/>
    <property type="match status" value="2"/>
</dbReference>
<evidence type="ECO:0000256" key="5">
    <source>
        <dbReference type="ARBA" id="ARBA00022960"/>
    </source>
</evidence>
<dbReference type="InterPro" id="IPR006009">
    <property type="entry name" value="GlcNAc_MurG"/>
</dbReference>
<keyword evidence="3 10" id="KW-0328">Glycosyltransferase</keyword>
<comment type="similarity">
    <text evidence="10">Belongs to the glycosyltransferase 28 family. MurG subfamily.</text>
</comment>
<dbReference type="GO" id="GO:0051301">
    <property type="term" value="P:cell division"/>
    <property type="evidence" value="ECO:0007669"/>
    <property type="project" value="UniProtKB-KW"/>
</dbReference>
<keyword evidence="5 10" id="KW-0133">Cell shape</keyword>
<comment type="subcellular location">
    <subcellularLocation>
        <location evidence="10">Cell membrane</location>
        <topology evidence="10">Peripheral membrane protein</topology>
        <orientation evidence="10">Cytoplasmic side</orientation>
    </subcellularLocation>
</comment>